<sequence>MTNWYLLYDIKSCSERSIN</sequence>
<organism evidence="1">
    <name type="scientific">Rhizophora mucronata</name>
    <name type="common">Asiatic mangrove</name>
    <dbReference type="NCBI Taxonomy" id="61149"/>
    <lineage>
        <taxon>Eukaryota</taxon>
        <taxon>Viridiplantae</taxon>
        <taxon>Streptophyta</taxon>
        <taxon>Embryophyta</taxon>
        <taxon>Tracheophyta</taxon>
        <taxon>Spermatophyta</taxon>
        <taxon>Magnoliopsida</taxon>
        <taxon>eudicotyledons</taxon>
        <taxon>Gunneridae</taxon>
        <taxon>Pentapetalae</taxon>
        <taxon>rosids</taxon>
        <taxon>fabids</taxon>
        <taxon>Malpighiales</taxon>
        <taxon>Rhizophoraceae</taxon>
        <taxon>Rhizophora</taxon>
    </lineage>
</organism>
<evidence type="ECO:0000313" key="1">
    <source>
        <dbReference type="EMBL" id="MBX52322.1"/>
    </source>
</evidence>
<name>A0A2P2PC52_RHIMU</name>
<dbReference type="EMBL" id="GGEC01071838">
    <property type="protein sequence ID" value="MBX52322.1"/>
    <property type="molecule type" value="Transcribed_RNA"/>
</dbReference>
<dbReference type="AlphaFoldDB" id="A0A2P2PC52"/>
<protein>
    <submittedName>
        <fullName evidence="1">Uncharacterized protein</fullName>
    </submittedName>
</protein>
<reference evidence="1" key="1">
    <citation type="submission" date="2018-02" db="EMBL/GenBank/DDBJ databases">
        <title>Rhizophora mucronata_Transcriptome.</title>
        <authorList>
            <person name="Meera S.P."/>
            <person name="Sreeshan A."/>
            <person name="Augustine A."/>
        </authorList>
    </citation>
    <scope>NUCLEOTIDE SEQUENCE</scope>
    <source>
        <tissue evidence="1">Leaf</tissue>
    </source>
</reference>
<accession>A0A2P2PC52</accession>
<proteinExistence type="predicted"/>